<dbReference type="FunFam" id="3.40.30.10:FF:000096">
    <property type="entry name" value="Glutathione S-transferase kappa"/>
    <property type="match status" value="1"/>
</dbReference>
<dbReference type="InterPro" id="IPR001853">
    <property type="entry name" value="DSBA-like_thioredoxin_dom"/>
</dbReference>
<dbReference type="SUPFAM" id="SSF52833">
    <property type="entry name" value="Thioredoxin-like"/>
    <property type="match status" value="1"/>
</dbReference>
<sequence length="224" mass="25213">MSAVPKIKLYVDTVSPFGYEAYWILRHDPVFSKCEIEYVPIFLGGVMKACGNPTPISIKNKGTWIGTERLRWAKAFNVPMKKDIPPNFPPMTLTIMRGMCALTLLHPGKEGQGMLIRCLDRLFEAYWVEHRRTFEKDVLAEVLTEVVGKEETEKILAMVPKEGKELLAKNSDLAFKDGAFGLPWFMATNSNGETEAFWGVDHLGQVAQHLGIEKPQMGGWKALL</sequence>
<dbReference type="EC" id="2.5.1.18" evidence="4"/>
<dbReference type="PANTHER" id="PTHR42943">
    <property type="entry name" value="GLUTATHIONE S-TRANSFERASE KAPPA"/>
    <property type="match status" value="1"/>
</dbReference>
<name>A0A194XSJ2_MOLSC</name>
<dbReference type="OrthoDB" id="4664297at2759"/>
<evidence type="ECO:0000256" key="5">
    <source>
        <dbReference type="PIRSR" id="PIRSR006386-1"/>
    </source>
</evidence>
<dbReference type="PANTHER" id="PTHR42943:SF2">
    <property type="entry name" value="GLUTATHIONE S-TRANSFERASE KAPPA 1"/>
    <property type="match status" value="1"/>
</dbReference>
<dbReference type="InterPro" id="IPR051924">
    <property type="entry name" value="GST_Kappa/NadH"/>
</dbReference>
<evidence type="ECO:0000313" key="8">
    <source>
        <dbReference type="Proteomes" id="UP000070700"/>
    </source>
</evidence>
<dbReference type="EMBL" id="KQ947405">
    <property type="protein sequence ID" value="KUJ23111.1"/>
    <property type="molecule type" value="Genomic_DNA"/>
</dbReference>
<dbReference type="InterPro" id="IPR014440">
    <property type="entry name" value="HCCAis_GSTk"/>
</dbReference>
<dbReference type="GO" id="GO:0004364">
    <property type="term" value="F:glutathione transferase activity"/>
    <property type="evidence" value="ECO:0007669"/>
    <property type="project" value="UniProtKB-UniRule"/>
</dbReference>
<evidence type="ECO:0000256" key="3">
    <source>
        <dbReference type="ARBA" id="ARBA00047960"/>
    </source>
</evidence>
<evidence type="ECO:0000313" key="7">
    <source>
        <dbReference type="EMBL" id="KUJ23111.1"/>
    </source>
</evidence>
<dbReference type="GO" id="GO:0004602">
    <property type="term" value="F:glutathione peroxidase activity"/>
    <property type="evidence" value="ECO:0007669"/>
    <property type="project" value="TreeGrafter"/>
</dbReference>
<dbReference type="InParanoid" id="A0A194XSJ2"/>
<keyword evidence="2 4" id="KW-0808">Transferase</keyword>
<comment type="similarity">
    <text evidence="1 4">Belongs to the GST superfamily. Kappa family.</text>
</comment>
<feature type="domain" description="DSBA-like thioredoxin" evidence="6">
    <location>
        <begin position="7"/>
        <end position="210"/>
    </location>
</feature>
<evidence type="ECO:0000259" key="6">
    <source>
        <dbReference type="Pfam" id="PF01323"/>
    </source>
</evidence>
<dbReference type="Proteomes" id="UP000070700">
    <property type="component" value="Unassembled WGS sequence"/>
</dbReference>
<dbReference type="RefSeq" id="XP_018077466.1">
    <property type="nucleotide sequence ID" value="XM_018213969.1"/>
</dbReference>
<dbReference type="InterPro" id="IPR036249">
    <property type="entry name" value="Thioredoxin-like_sf"/>
</dbReference>
<dbReference type="GO" id="GO:0005777">
    <property type="term" value="C:peroxisome"/>
    <property type="evidence" value="ECO:0007669"/>
    <property type="project" value="TreeGrafter"/>
</dbReference>
<keyword evidence="8" id="KW-1185">Reference proteome</keyword>
<dbReference type="KEGG" id="psco:LY89DRAFT_679918"/>
<evidence type="ECO:0000256" key="2">
    <source>
        <dbReference type="ARBA" id="ARBA00022679"/>
    </source>
</evidence>
<protein>
    <recommendedName>
        <fullName evidence="4">Glutathione S-transferase kappa</fullName>
        <ecNumber evidence="4">2.5.1.18</ecNumber>
    </recommendedName>
</protein>
<proteinExistence type="inferred from homology"/>
<dbReference type="GO" id="GO:0005739">
    <property type="term" value="C:mitochondrion"/>
    <property type="evidence" value="ECO:0007669"/>
    <property type="project" value="TreeGrafter"/>
</dbReference>
<feature type="active site" description="Nucleophile" evidence="5">
    <location>
        <position position="15"/>
    </location>
</feature>
<dbReference type="Pfam" id="PF01323">
    <property type="entry name" value="DSBA"/>
    <property type="match status" value="1"/>
</dbReference>
<dbReference type="GeneID" id="28823695"/>
<dbReference type="GO" id="GO:0006749">
    <property type="term" value="P:glutathione metabolic process"/>
    <property type="evidence" value="ECO:0007669"/>
    <property type="project" value="TreeGrafter"/>
</dbReference>
<dbReference type="Gene3D" id="3.40.30.10">
    <property type="entry name" value="Glutaredoxin"/>
    <property type="match status" value="1"/>
</dbReference>
<comment type="catalytic activity">
    <reaction evidence="3 4">
        <text>RX + glutathione = an S-substituted glutathione + a halide anion + H(+)</text>
        <dbReference type="Rhea" id="RHEA:16437"/>
        <dbReference type="ChEBI" id="CHEBI:15378"/>
        <dbReference type="ChEBI" id="CHEBI:16042"/>
        <dbReference type="ChEBI" id="CHEBI:17792"/>
        <dbReference type="ChEBI" id="CHEBI:57925"/>
        <dbReference type="ChEBI" id="CHEBI:90779"/>
        <dbReference type="EC" id="2.5.1.18"/>
    </reaction>
</comment>
<dbReference type="AlphaFoldDB" id="A0A194XSJ2"/>
<evidence type="ECO:0000256" key="1">
    <source>
        <dbReference type="ARBA" id="ARBA00006494"/>
    </source>
</evidence>
<gene>
    <name evidence="7" type="ORF">LY89DRAFT_679918</name>
</gene>
<evidence type="ECO:0000256" key="4">
    <source>
        <dbReference type="PIRNR" id="PIRNR006386"/>
    </source>
</evidence>
<dbReference type="PIRSF" id="PIRSF006386">
    <property type="entry name" value="HCCAis_GSTk"/>
    <property type="match status" value="1"/>
</dbReference>
<accession>A0A194XSJ2</accession>
<reference evidence="7 8" key="1">
    <citation type="submission" date="2015-10" db="EMBL/GenBank/DDBJ databases">
        <title>Full genome of DAOMC 229536 Phialocephala scopiformis, a fungal endophyte of spruce producing the potent anti-insectan compound rugulosin.</title>
        <authorList>
            <consortium name="DOE Joint Genome Institute"/>
            <person name="Walker A.K."/>
            <person name="Frasz S.L."/>
            <person name="Seifert K.A."/>
            <person name="Miller J.D."/>
            <person name="Mondo S.J."/>
            <person name="Labutti K."/>
            <person name="Lipzen A."/>
            <person name="Dockter R."/>
            <person name="Kennedy M."/>
            <person name="Grigoriev I.V."/>
            <person name="Spatafora J.W."/>
        </authorList>
    </citation>
    <scope>NUCLEOTIDE SEQUENCE [LARGE SCALE GENOMIC DNA]</scope>
    <source>
        <strain evidence="7 8">CBS 120377</strain>
    </source>
</reference>
<organism evidence="7 8">
    <name type="scientific">Mollisia scopiformis</name>
    <name type="common">Conifer needle endophyte fungus</name>
    <name type="synonym">Phialocephala scopiformis</name>
    <dbReference type="NCBI Taxonomy" id="149040"/>
    <lineage>
        <taxon>Eukaryota</taxon>
        <taxon>Fungi</taxon>
        <taxon>Dikarya</taxon>
        <taxon>Ascomycota</taxon>
        <taxon>Pezizomycotina</taxon>
        <taxon>Leotiomycetes</taxon>
        <taxon>Helotiales</taxon>
        <taxon>Mollisiaceae</taxon>
        <taxon>Mollisia</taxon>
    </lineage>
</organism>